<protein>
    <recommendedName>
        <fullName evidence="1">PIN domain-containing protein</fullName>
    </recommendedName>
</protein>
<accession>A0A097QUP5</accession>
<gene>
    <name evidence="2" type="ORF">TEU_07570</name>
</gene>
<reference evidence="2 3" key="1">
    <citation type="journal article" date="2015" name="Int. J. Syst. Evol. Microbiol.">
        <title>Thermococcus eurythermalis sp. nov., a conditional piezophilic hyperthermophilic archaeon with a wide temperature range isolated from an oil-immersed chimney in the Guaymas Basin.</title>
        <authorList>
            <person name="Zhao W."/>
            <person name="Zeng X."/>
            <person name="Xiao X."/>
        </authorList>
    </citation>
    <scope>NUCLEOTIDE SEQUENCE [LARGE SCALE GENOMIC DNA]</scope>
    <source>
        <strain evidence="2 3">A501</strain>
    </source>
</reference>
<dbReference type="PANTHER" id="PTHR34610">
    <property type="entry name" value="SSL7007 PROTEIN"/>
    <property type="match status" value="1"/>
</dbReference>
<dbReference type="Proteomes" id="UP000029980">
    <property type="component" value="Chromosome"/>
</dbReference>
<evidence type="ECO:0000313" key="2">
    <source>
        <dbReference type="EMBL" id="AIU70202.1"/>
    </source>
</evidence>
<dbReference type="InterPro" id="IPR002850">
    <property type="entry name" value="PIN_toxin-like"/>
</dbReference>
<dbReference type="InterPro" id="IPR029060">
    <property type="entry name" value="PIN-like_dom_sf"/>
</dbReference>
<feature type="domain" description="PIN" evidence="1">
    <location>
        <begin position="6"/>
        <end position="129"/>
    </location>
</feature>
<dbReference type="Pfam" id="PF13470">
    <property type="entry name" value="PIN_3"/>
    <property type="match status" value="1"/>
</dbReference>
<dbReference type="SMART" id="SM00670">
    <property type="entry name" value="PINc"/>
    <property type="match status" value="1"/>
</dbReference>
<dbReference type="KEGG" id="teu:TEU_07570"/>
<dbReference type="SUPFAM" id="SSF88723">
    <property type="entry name" value="PIN domain-like"/>
    <property type="match status" value="1"/>
</dbReference>
<organism evidence="2 3">
    <name type="scientific">Thermococcus eurythermalis</name>
    <dbReference type="NCBI Taxonomy" id="1505907"/>
    <lineage>
        <taxon>Archaea</taxon>
        <taxon>Methanobacteriati</taxon>
        <taxon>Methanobacteriota</taxon>
        <taxon>Thermococci</taxon>
        <taxon>Thermococcales</taxon>
        <taxon>Thermococcaceae</taxon>
        <taxon>Thermococcus</taxon>
    </lineage>
</organism>
<dbReference type="AlphaFoldDB" id="A0A097QUP5"/>
<dbReference type="EMBL" id="CP008887">
    <property type="protein sequence ID" value="AIU70202.1"/>
    <property type="molecule type" value="Genomic_DNA"/>
</dbReference>
<dbReference type="STRING" id="1505907.TEU_07570"/>
<dbReference type="NCBIfam" id="TIGR00305">
    <property type="entry name" value="putative toxin-antitoxin system toxin component, PIN family"/>
    <property type="match status" value="1"/>
</dbReference>
<evidence type="ECO:0000313" key="3">
    <source>
        <dbReference type="Proteomes" id="UP000029980"/>
    </source>
</evidence>
<sequence length="160" mass="18289">MTSGKIRVVLDTSILVSALKSKNPERSPAWRILKALVSGEVENYLSDEIWEEMSRVLMEIAEGTKREILALQILTLVKRKSIVVQPEPKFSGDAKFIKKLKDPSDAKFFDVAYTAKADYIISENTKHIVQMRDEATKTYRFDGRKVKILKAGEFVREVLR</sequence>
<dbReference type="GeneID" id="25153296"/>
<evidence type="ECO:0000259" key="1">
    <source>
        <dbReference type="SMART" id="SM00670"/>
    </source>
</evidence>
<dbReference type="HOGENOM" id="CLU_116617_1_0_2"/>
<proteinExistence type="predicted"/>
<keyword evidence="3" id="KW-1185">Reference proteome</keyword>
<dbReference type="OrthoDB" id="96391at2157"/>
<name>A0A097QUP5_9EURY</name>
<dbReference type="PANTHER" id="PTHR34610:SF3">
    <property type="entry name" value="SSL7007 PROTEIN"/>
    <property type="match status" value="1"/>
</dbReference>
<dbReference type="RefSeq" id="WP_050003176.1">
    <property type="nucleotide sequence ID" value="NZ_CP008887.1"/>
</dbReference>
<dbReference type="InterPro" id="IPR002716">
    <property type="entry name" value="PIN_dom"/>
</dbReference>